<accession>A0A2M7G629</accession>
<evidence type="ECO:0008006" key="4">
    <source>
        <dbReference type="Google" id="ProtNLM"/>
    </source>
</evidence>
<feature type="chain" id="PRO_5014785950" description="Outer membrane protein beta-barrel domain-containing protein" evidence="1">
    <location>
        <begin position="28"/>
        <end position="254"/>
    </location>
</feature>
<feature type="signal peptide" evidence="1">
    <location>
        <begin position="1"/>
        <end position="27"/>
    </location>
</feature>
<keyword evidence="1" id="KW-0732">Signal</keyword>
<evidence type="ECO:0000313" key="2">
    <source>
        <dbReference type="EMBL" id="PIW17507.1"/>
    </source>
</evidence>
<protein>
    <recommendedName>
        <fullName evidence="4">Outer membrane protein beta-barrel domain-containing protein</fullName>
    </recommendedName>
</protein>
<sequence length="254" mass="26823">MKLSRQGRLWALGISFALLSFTSQAQAEPSFNLEVFQGAKAWYSPGFSFLDTSSFNGATATQGYTNLSGTFLSQGGGAHLILDRIILGGSGYALSGFRTANATGEILSVNGGYGLFNLGYLVYSDQNFSLYPMLGIGSGNISVSGSSSLNKLFGLSSTEEISRMDSNQVVLDIGLGADYMIDFNGDPANASGLLVGLKLGYLFVASPTQWEANRRILGGTNLPNLSNQGLYFNLTLGGGTQRSQSSQMLGESGY</sequence>
<evidence type="ECO:0000256" key="1">
    <source>
        <dbReference type="SAM" id="SignalP"/>
    </source>
</evidence>
<reference evidence="2 3" key="1">
    <citation type="submission" date="2017-09" db="EMBL/GenBank/DDBJ databases">
        <title>Depth-based differentiation of microbial function through sediment-hosted aquifers and enrichment of novel symbionts in the deep terrestrial subsurface.</title>
        <authorList>
            <person name="Probst A.J."/>
            <person name="Ladd B."/>
            <person name="Jarett J.K."/>
            <person name="Geller-Mcgrath D.E."/>
            <person name="Sieber C.M."/>
            <person name="Emerson J.B."/>
            <person name="Anantharaman K."/>
            <person name="Thomas B.C."/>
            <person name="Malmstrom R."/>
            <person name="Stieglmeier M."/>
            <person name="Klingl A."/>
            <person name="Woyke T."/>
            <person name="Ryan C.M."/>
            <person name="Banfield J.F."/>
        </authorList>
    </citation>
    <scope>NUCLEOTIDE SEQUENCE [LARGE SCALE GENOMIC DNA]</scope>
    <source>
        <strain evidence="2">CG17_big_fil_post_rev_8_21_14_2_50_48_46</strain>
    </source>
</reference>
<organism evidence="2 3">
    <name type="scientific">bacterium (Candidatus Blackallbacteria) CG17_big_fil_post_rev_8_21_14_2_50_48_46</name>
    <dbReference type="NCBI Taxonomy" id="2014261"/>
    <lineage>
        <taxon>Bacteria</taxon>
        <taxon>Candidatus Blackallbacteria</taxon>
    </lineage>
</organism>
<name>A0A2M7G629_9BACT</name>
<gene>
    <name evidence="2" type="ORF">COW36_08385</name>
</gene>
<proteinExistence type="predicted"/>
<comment type="caution">
    <text evidence="2">The sequence shown here is derived from an EMBL/GenBank/DDBJ whole genome shotgun (WGS) entry which is preliminary data.</text>
</comment>
<dbReference type="AlphaFoldDB" id="A0A2M7G629"/>
<evidence type="ECO:0000313" key="3">
    <source>
        <dbReference type="Proteomes" id="UP000231019"/>
    </source>
</evidence>
<dbReference type="EMBL" id="PFFQ01000023">
    <property type="protein sequence ID" value="PIW17507.1"/>
    <property type="molecule type" value="Genomic_DNA"/>
</dbReference>
<dbReference type="Proteomes" id="UP000231019">
    <property type="component" value="Unassembled WGS sequence"/>
</dbReference>